<dbReference type="InterPro" id="IPR045026">
    <property type="entry name" value="LIMYB"/>
</dbReference>
<dbReference type="EMBL" id="LIHL02000008">
    <property type="protein sequence ID" value="KAF5461265.1"/>
    <property type="molecule type" value="Genomic_DNA"/>
</dbReference>
<organism evidence="3 4">
    <name type="scientific">Juglans regia</name>
    <name type="common">English walnut</name>
    <dbReference type="NCBI Taxonomy" id="51240"/>
    <lineage>
        <taxon>Eukaryota</taxon>
        <taxon>Viridiplantae</taxon>
        <taxon>Streptophyta</taxon>
        <taxon>Embryophyta</taxon>
        <taxon>Tracheophyta</taxon>
        <taxon>Spermatophyta</taxon>
        <taxon>Magnoliopsida</taxon>
        <taxon>eudicotyledons</taxon>
        <taxon>Gunneridae</taxon>
        <taxon>Pentapetalae</taxon>
        <taxon>rosids</taxon>
        <taxon>fabids</taxon>
        <taxon>Fagales</taxon>
        <taxon>Juglandaceae</taxon>
        <taxon>Juglans</taxon>
    </lineage>
</organism>
<evidence type="ECO:0000256" key="1">
    <source>
        <dbReference type="SAM" id="MobiDB-lite"/>
    </source>
</evidence>
<dbReference type="Gramene" id="Jr08_00010_p1">
    <property type="protein sequence ID" value="cds.Jr08_00010_p1"/>
    <property type="gene ID" value="Jr08_00010"/>
</dbReference>
<gene>
    <name evidence="3" type="ORF">F2P56_017381</name>
</gene>
<dbReference type="Proteomes" id="UP000619265">
    <property type="component" value="Unassembled WGS sequence"/>
</dbReference>
<feature type="region of interest" description="Disordered" evidence="1">
    <location>
        <begin position="1"/>
        <end position="42"/>
    </location>
</feature>
<evidence type="ECO:0000259" key="2">
    <source>
        <dbReference type="Pfam" id="PF12776"/>
    </source>
</evidence>
<dbReference type="InterPro" id="IPR024752">
    <property type="entry name" value="Myb/SANT-like_dom"/>
</dbReference>
<sequence length="323" mass="36682">MPKRNGSTIPHLTSRRPTLSGHLRRQAMRPATKAPKTRGHQRYHLRSCHVSHHQQSFYMDDPDNHQTDRKLWGNGLEDTLIEMMHEDVISGKVRAGKFSCKNHVLYAQHLSTLGSKLLNDEQVKGKIKRLKKRHLMFTDLMGQTGMGWDPYTKAVIGSDEHWANAIRVKSDWKYFRNAGCPLYAELCTIFGASVATGTQSRVHDFSNPIDISRRPGEQKGQANPYPEDLCSCVEEVKNMPVARRKCDEGKAKASASKRSKGITDSDGAFAPFGCCVTLLMGIKPKLSEDNWFRAFAVLRDSPDERRGFLHMNGEYRRLWAMHC</sequence>
<accession>A0A833UWV9</accession>
<feature type="domain" description="Myb/SANT-like" evidence="2">
    <location>
        <begin position="72"/>
        <end position="164"/>
    </location>
</feature>
<reference evidence="3" key="2">
    <citation type="submission" date="2020-03" db="EMBL/GenBank/DDBJ databases">
        <title>Walnut 2.0.</title>
        <authorList>
            <person name="Marrano A."/>
            <person name="Britton M."/>
            <person name="Zimin A.V."/>
            <person name="Zaini P.A."/>
            <person name="Workman R."/>
            <person name="Puiu D."/>
            <person name="Bianco L."/>
            <person name="Allen B.J."/>
            <person name="Troggio M."/>
            <person name="Leslie C.A."/>
            <person name="Timp W."/>
            <person name="Dendekar A."/>
            <person name="Salzberg S.L."/>
            <person name="Neale D.B."/>
        </authorList>
    </citation>
    <scope>NUCLEOTIDE SEQUENCE</scope>
    <source>
        <tissue evidence="3">Leaves</tissue>
    </source>
</reference>
<evidence type="ECO:0000313" key="3">
    <source>
        <dbReference type="EMBL" id="KAF5461265.1"/>
    </source>
</evidence>
<evidence type="ECO:0000313" key="4">
    <source>
        <dbReference type="Proteomes" id="UP000619265"/>
    </source>
</evidence>
<dbReference type="AlphaFoldDB" id="A0A833UWV9"/>
<name>A0A833UWV9_JUGRE</name>
<reference evidence="3" key="1">
    <citation type="submission" date="2015-10" db="EMBL/GenBank/DDBJ databases">
        <authorList>
            <person name="Martinez-Garcia P.J."/>
            <person name="Crepeau M.W."/>
            <person name="Puiu D."/>
            <person name="Gonzalez-Ibeas D."/>
            <person name="Whalen J."/>
            <person name="Stevens K."/>
            <person name="Paul R."/>
            <person name="Butterfield T."/>
            <person name="Britton M."/>
            <person name="Reagan R."/>
            <person name="Chakraborty S."/>
            <person name="Walawage S.L."/>
            <person name="Vasquez-Gross H.A."/>
            <person name="Cardeno C."/>
            <person name="Famula R."/>
            <person name="Pratt K."/>
            <person name="Kuruganti S."/>
            <person name="Aradhya M.K."/>
            <person name="Leslie C.A."/>
            <person name="Dandekar A.M."/>
            <person name="Salzberg S.L."/>
            <person name="Wegrzyn J.L."/>
            <person name="Langley C.H."/>
            <person name="Neale D.B."/>
        </authorList>
    </citation>
    <scope>NUCLEOTIDE SEQUENCE</scope>
    <source>
        <tissue evidence="3">Leaves</tissue>
    </source>
</reference>
<feature type="compositionally biased region" description="Polar residues" evidence="1">
    <location>
        <begin position="1"/>
        <end position="17"/>
    </location>
</feature>
<dbReference type="PANTHER" id="PTHR47584:SF14">
    <property type="entry name" value="L10-INTERACTING MYB DOMAIN-CONTAINING PROTEIN-LIKE"/>
    <property type="match status" value="1"/>
</dbReference>
<dbReference type="Pfam" id="PF12776">
    <property type="entry name" value="Myb_DNA-bind_3"/>
    <property type="match status" value="1"/>
</dbReference>
<dbReference type="PANTHER" id="PTHR47584">
    <property type="match status" value="1"/>
</dbReference>
<comment type="caution">
    <text evidence="3">The sequence shown here is derived from an EMBL/GenBank/DDBJ whole genome shotgun (WGS) entry which is preliminary data.</text>
</comment>
<protein>
    <recommendedName>
        <fullName evidence="2">Myb/SANT-like domain-containing protein</fullName>
    </recommendedName>
</protein>
<proteinExistence type="predicted"/>